<dbReference type="Pfam" id="PF13102">
    <property type="entry name" value="Phage_int_SAM_5"/>
    <property type="match status" value="1"/>
</dbReference>
<keyword evidence="2" id="KW-0238">DNA-binding</keyword>
<reference evidence="5" key="2">
    <citation type="submission" date="2021-09" db="EMBL/GenBank/DDBJ databases">
        <authorList>
            <person name="Gilroy R."/>
        </authorList>
    </citation>
    <scope>NUCLEOTIDE SEQUENCE</scope>
    <source>
        <strain evidence="5">6966</strain>
    </source>
</reference>
<keyword evidence="3" id="KW-0233">DNA recombination</keyword>
<dbReference type="InterPro" id="IPR013762">
    <property type="entry name" value="Integrase-like_cat_sf"/>
</dbReference>
<name>A0A921H5Z8_9BACT</name>
<dbReference type="PANTHER" id="PTHR30349:SF64">
    <property type="entry name" value="PROPHAGE INTEGRASE INTD-RELATED"/>
    <property type="match status" value="1"/>
</dbReference>
<dbReference type="InterPro" id="IPR011010">
    <property type="entry name" value="DNA_brk_join_enz"/>
</dbReference>
<gene>
    <name evidence="5" type="ORF">K8V05_08545</name>
</gene>
<dbReference type="PANTHER" id="PTHR30349">
    <property type="entry name" value="PHAGE INTEGRASE-RELATED"/>
    <property type="match status" value="1"/>
</dbReference>
<dbReference type="InterPro" id="IPR035386">
    <property type="entry name" value="Arm-DNA-bind_5"/>
</dbReference>
<organism evidence="5 6">
    <name type="scientific">Butyricimonas virosa</name>
    <dbReference type="NCBI Taxonomy" id="544645"/>
    <lineage>
        <taxon>Bacteria</taxon>
        <taxon>Pseudomonadati</taxon>
        <taxon>Bacteroidota</taxon>
        <taxon>Bacteroidia</taxon>
        <taxon>Bacteroidales</taxon>
        <taxon>Odoribacteraceae</taxon>
        <taxon>Butyricimonas</taxon>
    </lineage>
</organism>
<evidence type="ECO:0000256" key="3">
    <source>
        <dbReference type="ARBA" id="ARBA00023172"/>
    </source>
</evidence>
<dbReference type="Pfam" id="PF00589">
    <property type="entry name" value="Phage_integrase"/>
    <property type="match status" value="1"/>
</dbReference>
<dbReference type="GO" id="GO:0006310">
    <property type="term" value="P:DNA recombination"/>
    <property type="evidence" value="ECO:0007669"/>
    <property type="project" value="UniProtKB-KW"/>
</dbReference>
<reference evidence="5" key="1">
    <citation type="journal article" date="2021" name="PeerJ">
        <title>Extensive microbial diversity within the chicken gut microbiome revealed by metagenomics and culture.</title>
        <authorList>
            <person name="Gilroy R."/>
            <person name="Ravi A."/>
            <person name="Getino M."/>
            <person name="Pursley I."/>
            <person name="Horton D.L."/>
            <person name="Alikhan N.F."/>
            <person name="Baker D."/>
            <person name="Gharbi K."/>
            <person name="Hall N."/>
            <person name="Watson M."/>
            <person name="Adriaenssens E.M."/>
            <person name="Foster-Nyarko E."/>
            <person name="Jarju S."/>
            <person name="Secka A."/>
            <person name="Antonio M."/>
            <person name="Oren A."/>
            <person name="Chaudhuri R.R."/>
            <person name="La Ragione R."/>
            <person name="Hildebrand F."/>
            <person name="Pallen M.J."/>
        </authorList>
    </citation>
    <scope>NUCLEOTIDE SEQUENCE</scope>
    <source>
        <strain evidence="5">6966</strain>
    </source>
</reference>
<dbReference type="Pfam" id="PF17293">
    <property type="entry name" value="Arm-DNA-bind_5"/>
    <property type="match status" value="1"/>
</dbReference>
<feature type="domain" description="Tyr recombinase" evidence="4">
    <location>
        <begin position="212"/>
        <end position="397"/>
    </location>
</feature>
<evidence type="ECO:0000259" key="4">
    <source>
        <dbReference type="PROSITE" id="PS51898"/>
    </source>
</evidence>
<dbReference type="InterPro" id="IPR002104">
    <property type="entry name" value="Integrase_catalytic"/>
</dbReference>
<dbReference type="CDD" id="cd01185">
    <property type="entry name" value="INTN1_C_like"/>
    <property type="match status" value="1"/>
</dbReference>
<sequence>MNATVNVLCYKSKTLANGEHPLMLRVCKDGKKKYISIGISVNPRYWDFEKGRPKRNCPEREKIENVISTHLKKYQQQILTFQVEDKDYSAQSLITFNHKQVTKKTVKEFYEQLLTSMENDEQLGNWRIYVSSYNSLLKFTKKKLDIYFSDIDVTWLNNYEKWLRKRENKDTTLSIQFRTLRAAYNKAIDEGIVNESYYPFKKYKVSKFDTSTNKRAISKKDIQKIMNIALKGNELNFARDIFVFSYLCGGINFVDIAHLKDSNIVEEQLIYLRQKTGKQIKLKILPEALDIINKYKRSNDYLFPILNDEVYPTKKKKQTRIHYVLEKTNQRLKEIAQLINLNIDITTYVARHSFATVLRRSGVNVGIISESLGHTDLKTTQIYLDSFENEQIDEAMSNLL</sequence>
<dbReference type="InterPro" id="IPR010998">
    <property type="entry name" value="Integrase_recombinase_N"/>
</dbReference>
<dbReference type="Proteomes" id="UP000742098">
    <property type="component" value="Unassembled WGS sequence"/>
</dbReference>
<dbReference type="PROSITE" id="PS51898">
    <property type="entry name" value="TYR_RECOMBINASE"/>
    <property type="match status" value="1"/>
</dbReference>
<dbReference type="AlphaFoldDB" id="A0A921H5Z8"/>
<evidence type="ECO:0000313" key="6">
    <source>
        <dbReference type="Proteomes" id="UP000742098"/>
    </source>
</evidence>
<protein>
    <submittedName>
        <fullName evidence="5">Site-specific integrase</fullName>
    </submittedName>
</protein>
<comment type="similarity">
    <text evidence="1">Belongs to the 'phage' integrase family.</text>
</comment>
<accession>A0A921H5Z8</accession>
<dbReference type="InterPro" id="IPR050090">
    <property type="entry name" value="Tyrosine_recombinase_XerCD"/>
</dbReference>
<comment type="caution">
    <text evidence="5">The sequence shown here is derived from an EMBL/GenBank/DDBJ whole genome shotgun (WGS) entry which is preliminary data.</text>
</comment>
<dbReference type="Gene3D" id="1.10.443.10">
    <property type="entry name" value="Intergrase catalytic core"/>
    <property type="match status" value="1"/>
</dbReference>
<evidence type="ECO:0000256" key="1">
    <source>
        <dbReference type="ARBA" id="ARBA00008857"/>
    </source>
</evidence>
<evidence type="ECO:0000313" key="5">
    <source>
        <dbReference type="EMBL" id="HJF70787.1"/>
    </source>
</evidence>
<dbReference type="Gene3D" id="1.10.150.130">
    <property type="match status" value="1"/>
</dbReference>
<proteinExistence type="inferred from homology"/>
<evidence type="ECO:0000256" key="2">
    <source>
        <dbReference type="ARBA" id="ARBA00023125"/>
    </source>
</evidence>
<dbReference type="SUPFAM" id="SSF56349">
    <property type="entry name" value="DNA breaking-rejoining enzymes"/>
    <property type="match status" value="1"/>
</dbReference>
<dbReference type="GO" id="GO:0003677">
    <property type="term" value="F:DNA binding"/>
    <property type="evidence" value="ECO:0007669"/>
    <property type="project" value="UniProtKB-KW"/>
</dbReference>
<dbReference type="InterPro" id="IPR025269">
    <property type="entry name" value="SAM-like_dom"/>
</dbReference>
<dbReference type="GO" id="GO:0015074">
    <property type="term" value="P:DNA integration"/>
    <property type="evidence" value="ECO:0007669"/>
    <property type="project" value="InterPro"/>
</dbReference>
<dbReference type="EMBL" id="DYVS01000143">
    <property type="protein sequence ID" value="HJF70787.1"/>
    <property type="molecule type" value="Genomic_DNA"/>
</dbReference>